<reference evidence="14" key="3">
    <citation type="submission" date="2012-09" db="EMBL/GenBank/DDBJ databases">
        <authorList>
            <consortium name="VectorBase"/>
        </authorList>
    </citation>
    <scope>NUCLEOTIDE SEQUENCE</scope>
    <source>
        <strain evidence="14">Liverpool</strain>
    </source>
</reference>
<feature type="transmembrane region" description="Helical" evidence="13">
    <location>
        <begin position="431"/>
        <end position="450"/>
    </location>
</feature>
<evidence type="ECO:0000256" key="7">
    <source>
        <dbReference type="ARBA" id="ARBA00023180"/>
    </source>
</evidence>
<organism evidence="14 15">
    <name type="scientific">Aedes aegypti</name>
    <name type="common">Yellowfever mosquito</name>
    <name type="synonym">Culex aegypti</name>
    <dbReference type="NCBI Taxonomy" id="7159"/>
    <lineage>
        <taxon>Eukaryota</taxon>
        <taxon>Metazoa</taxon>
        <taxon>Ecdysozoa</taxon>
        <taxon>Arthropoda</taxon>
        <taxon>Hexapoda</taxon>
        <taxon>Insecta</taxon>
        <taxon>Pterygota</taxon>
        <taxon>Neoptera</taxon>
        <taxon>Endopterygota</taxon>
        <taxon>Diptera</taxon>
        <taxon>Nematocera</taxon>
        <taxon>Culicoidea</taxon>
        <taxon>Culicidae</taxon>
        <taxon>Culicinae</taxon>
        <taxon>Aedini</taxon>
        <taxon>Aedes</taxon>
        <taxon>Stegomyia</taxon>
    </lineage>
</organism>
<feature type="transmembrane region" description="Helical" evidence="13">
    <location>
        <begin position="380"/>
        <end position="402"/>
    </location>
</feature>
<evidence type="ECO:0000256" key="11">
    <source>
        <dbReference type="ARBA" id="ARBA00093619"/>
    </source>
</evidence>
<dbReference type="Proteomes" id="UP000682892">
    <property type="component" value="Chromosome 3"/>
</dbReference>
<dbReference type="PANTHER" id="PTHR13304:SF0">
    <property type="entry name" value="GLYCOSYLPHOSPHATIDYLINOSITOL ANCHOR ATTACHMENT 1 PROTEIN"/>
    <property type="match status" value="1"/>
</dbReference>
<evidence type="ECO:0000256" key="5">
    <source>
        <dbReference type="ARBA" id="ARBA00023136"/>
    </source>
</evidence>
<dbReference type="PIRSF" id="PIRSF036762">
    <property type="entry name" value="GAA1"/>
    <property type="match status" value="1"/>
</dbReference>
<dbReference type="PANTHER" id="PTHR13304">
    <property type="entry name" value="GLYCOSYLPHOSPHATIDYLINOSITOL ANCHOR ATTACHMENT 1 PROTEIN"/>
    <property type="match status" value="1"/>
</dbReference>
<evidence type="ECO:0000256" key="3">
    <source>
        <dbReference type="ARBA" id="ARBA00022824"/>
    </source>
</evidence>
<sequence length="659" mass="73068">MGLLTNPSISQKAKYCKALIRHNALICFSFYLLGVGYFGLLPDPNFNSGTYFSENALLPGLVYSEIKAETVSLAKTYAAELDRERENHRTGMPYAWLLAKMRKIGLETHTHNFTLNYPLGGGKVFKGKNVYGILRAPRIASTEAFVISVPYRPPETVHMDVAAGVPLILAFADFARKQKYWAKDIIFLITEQEQLGMQAWLEAYHGSEDNRVLNAGSLGGRAGAIQAAINLEVQSFDVDHINLKVEGLNGQLPNLDLHNLAQKLSQKNGIPAAYRLSATNQKKPNSYSEKLQNLLSMVLSQSSGVPNGNHGLFHRYGIEALTLECVKRNGNSRNSAGVGALLKIVEGISRSLNNLLERFHQSYFFYLLVTHDRFVSIGDYMPSLALMAGALLIKSFIHYLGLYYSDDADQSQASLENEEDDEPTETSKHSYAPVGIVLLLAHAIGALTTVLPFNTALNNYLHESNLSTQFSLFAIMACISVLILILPGFITLDVLNAEILQIVVLLELGTALLTVGMLNFSLGWLLSVAIVPVILLLQPLKRGLFKGLSRMLCILIHPLVVVYLVLFCVTCSLFPELALKDQLKKAITGTMDGITYSVVDSMIYGNWLFDLVALVFVPSWTMLWCLMFVAKQPSIEERSPKEQYRKEVAEVLPEPKKDK</sequence>
<feature type="transmembrane region" description="Helical" evidence="13">
    <location>
        <begin position="470"/>
        <end position="492"/>
    </location>
</feature>
<evidence type="ECO:0000256" key="13">
    <source>
        <dbReference type="SAM" id="Phobius"/>
    </source>
</evidence>
<evidence type="ECO:0000313" key="15">
    <source>
        <dbReference type="Proteomes" id="UP000682892"/>
    </source>
</evidence>
<comment type="function">
    <text evidence="9">Component of the glycosylphosphatidylinositol-anchor (GPI-anchor) transamidase (GPI-T) complex that catalyzes the formation of the linkage between a proprotein and a GPI-anchor and participates in GPI anchored protein biosynthesis. Binds GPI-anchor.</text>
</comment>
<dbReference type="OrthoDB" id="445301at2759"/>
<evidence type="ECO:0000313" key="14">
    <source>
        <dbReference type="EMBL" id="EAT38625.1"/>
    </source>
</evidence>
<proteinExistence type="predicted"/>
<dbReference type="GO" id="GO:0042765">
    <property type="term" value="C:GPI-anchor transamidase complex"/>
    <property type="evidence" value="ECO:0007669"/>
    <property type="project" value="InterPro"/>
</dbReference>
<dbReference type="AlphaFoldDB" id="A0A1S4FMP5"/>
<dbReference type="Gene3D" id="3.40.630.10">
    <property type="entry name" value="Zn peptidases"/>
    <property type="match status" value="1"/>
</dbReference>
<feature type="transmembrane region" description="Helical" evidence="13">
    <location>
        <begin position="499"/>
        <end position="518"/>
    </location>
</feature>
<evidence type="ECO:0000256" key="1">
    <source>
        <dbReference type="ARBA" id="ARBA00004477"/>
    </source>
</evidence>
<keyword evidence="5 13" id="KW-0472">Membrane</keyword>
<keyword evidence="2 13" id="KW-0812">Transmembrane</keyword>
<dbReference type="InterPro" id="IPR007246">
    <property type="entry name" value="Gaa1"/>
</dbReference>
<dbReference type="FunFam" id="3.40.630.10:FF:000047">
    <property type="entry name" value="Glycosylphosphatidylinositol anchor attachment 1 protein"/>
    <property type="match status" value="1"/>
</dbReference>
<accession>A0A1S4FMP5</accession>
<dbReference type="Pfam" id="PF04114">
    <property type="entry name" value="Gaa1"/>
    <property type="match status" value="1"/>
</dbReference>
<keyword evidence="3" id="KW-0256">Endoplasmic reticulum</keyword>
<name>A0A1S4FMP5_AEDAE</name>
<keyword evidence="4 13" id="KW-1133">Transmembrane helix</keyword>
<dbReference type="HOGENOM" id="CLU_007442_2_0_1"/>
<evidence type="ECO:0000256" key="9">
    <source>
        <dbReference type="ARBA" id="ARBA00093336"/>
    </source>
</evidence>
<evidence type="ECO:0000256" key="6">
    <source>
        <dbReference type="ARBA" id="ARBA00023157"/>
    </source>
</evidence>
<feature type="transmembrane region" description="Helical" evidence="13">
    <location>
        <begin position="20"/>
        <end position="40"/>
    </location>
</feature>
<feature type="transmembrane region" description="Helical" evidence="13">
    <location>
        <begin position="524"/>
        <end position="540"/>
    </location>
</feature>
<keyword evidence="7" id="KW-0325">Glycoprotein</keyword>
<evidence type="ECO:0000256" key="12">
    <source>
        <dbReference type="ARBA" id="ARBA00093661"/>
    </source>
</evidence>
<comment type="subcellular location">
    <subcellularLocation>
        <location evidence="1">Endoplasmic reticulum membrane</location>
        <topology evidence="1">Multi-pass membrane protein</topology>
    </subcellularLocation>
</comment>
<comment type="subunit">
    <text evidence="10">Heteropentamer. Part of the GPI-anchor transamidase complex, consisting of PIGK, PIGT, PIGS, PIGU and GAA1. Interacts with PIGK.</text>
</comment>
<reference evidence="14" key="2">
    <citation type="journal article" date="2007" name="Science">
        <title>Genome sequence of Aedes aegypti, a major arbovirus vector.</title>
        <authorList>
            <person name="Nene V."/>
            <person name="Wortman J.R."/>
            <person name="Lawson D."/>
            <person name="Haas B."/>
            <person name="Kodira C."/>
            <person name="Tu Z.J."/>
            <person name="Loftus B."/>
            <person name="Xi Z."/>
            <person name="Megy K."/>
            <person name="Grabherr M."/>
            <person name="Ren Q."/>
            <person name="Zdobnov E.M."/>
            <person name="Lobo N.F."/>
            <person name="Campbell K.S."/>
            <person name="Brown S.E."/>
            <person name="Bonaldo M.F."/>
            <person name="Zhu J."/>
            <person name="Sinkins S.P."/>
            <person name="Hogenkamp D.G."/>
            <person name="Amedeo P."/>
            <person name="Arensburger P."/>
            <person name="Atkinson P.W."/>
            <person name="Bidwell S."/>
            <person name="Biedler J."/>
            <person name="Birney E."/>
            <person name="Bruggner R.V."/>
            <person name="Costas J."/>
            <person name="Coy M.R."/>
            <person name="Crabtree J."/>
            <person name="Crawford M."/>
            <person name="Debruyn B."/>
            <person name="Decaprio D."/>
            <person name="Eiglmeier K."/>
            <person name="Eisenstadt E."/>
            <person name="El-Dorry H."/>
            <person name="Gelbart W.M."/>
            <person name="Gomes S.L."/>
            <person name="Hammond M."/>
            <person name="Hannick L.I."/>
            <person name="Hogan J.R."/>
            <person name="Holmes M.H."/>
            <person name="Jaffe D."/>
            <person name="Johnston J.S."/>
            <person name="Kennedy R.C."/>
            <person name="Koo H."/>
            <person name="Kravitz S."/>
            <person name="Kriventseva E.V."/>
            <person name="Kulp D."/>
            <person name="Labutti K."/>
            <person name="Lee E."/>
            <person name="Li S."/>
            <person name="Lovin D.D."/>
            <person name="Mao C."/>
            <person name="Mauceli E."/>
            <person name="Menck C.F."/>
            <person name="Miller J.R."/>
            <person name="Montgomery P."/>
            <person name="Mori A."/>
            <person name="Nascimento A.L."/>
            <person name="Naveira H.F."/>
            <person name="Nusbaum C."/>
            <person name="O'leary S."/>
            <person name="Orvis J."/>
            <person name="Pertea M."/>
            <person name="Quesneville H."/>
            <person name="Reidenbach K.R."/>
            <person name="Rogers Y.H."/>
            <person name="Roth C.W."/>
            <person name="Schneider J.R."/>
            <person name="Schatz M."/>
            <person name="Shumway M."/>
            <person name="Stanke M."/>
            <person name="Stinson E.O."/>
            <person name="Tubio J.M."/>
            <person name="Vanzee J.P."/>
            <person name="Verjovski-Almeida S."/>
            <person name="Werner D."/>
            <person name="White O."/>
            <person name="Wyder S."/>
            <person name="Zeng Q."/>
            <person name="Zhao Q."/>
            <person name="Zhao Y."/>
            <person name="Hill C.A."/>
            <person name="Raikhel A.S."/>
            <person name="Soares M.B."/>
            <person name="Knudson D.L."/>
            <person name="Lee N.H."/>
            <person name="Galagan J."/>
            <person name="Salzberg S.L."/>
            <person name="Paulsen I.T."/>
            <person name="Dimopoulos G."/>
            <person name="Collins F.H."/>
            <person name="Birren B."/>
            <person name="Fraser-Liggett C.M."/>
            <person name="Severson D.W."/>
        </authorList>
    </citation>
    <scope>NUCLEOTIDE SEQUENCE [LARGE SCALE GENOMIC DNA]</scope>
    <source>
        <strain evidence="14">Liverpool</strain>
    </source>
</reference>
<evidence type="ECO:0000256" key="2">
    <source>
        <dbReference type="ARBA" id="ARBA00022692"/>
    </source>
</evidence>
<protein>
    <recommendedName>
        <fullName evidence="11">GPI-anchor transamidase component GPAA1</fullName>
    </recommendedName>
    <alternativeName>
        <fullName evidence="8">GAA1 protein homolog</fullName>
    </alternativeName>
    <alternativeName>
        <fullName evidence="12">Glycosylphosphatidylinositol anchor attachment 1 protein</fullName>
    </alternativeName>
</protein>
<dbReference type="EMBL" id="CH477586">
    <property type="protein sequence ID" value="EAT38625.1"/>
    <property type="molecule type" value="Genomic_DNA"/>
</dbReference>
<feature type="transmembrane region" description="Helical" evidence="13">
    <location>
        <begin position="552"/>
        <end position="575"/>
    </location>
</feature>
<gene>
    <name evidence="14" type="ORF">AaeL_AAEL009512</name>
</gene>
<evidence type="ECO:0000256" key="10">
    <source>
        <dbReference type="ARBA" id="ARBA00093557"/>
    </source>
</evidence>
<keyword evidence="6" id="KW-1015">Disulfide bond</keyword>
<reference evidence="14" key="1">
    <citation type="submission" date="2005-10" db="EMBL/GenBank/DDBJ databases">
        <authorList>
            <person name="Loftus B.J."/>
            <person name="Nene V.M."/>
            <person name="Hannick L.I."/>
            <person name="Bidwell S."/>
            <person name="Haas B."/>
            <person name="Amedeo P."/>
            <person name="Orvis J."/>
            <person name="Wortman J.R."/>
            <person name="White O.R."/>
            <person name="Salzberg S."/>
            <person name="Shumway M."/>
            <person name="Koo H."/>
            <person name="Zhao Y."/>
            <person name="Holmes M."/>
            <person name="Miller J."/>
            <person name="Schatz M."/>
            <person name="Pop M."/>
            <person name="Pai G."/>
            <person name="Utterback T."/>
            <person name="Rogers Y.-H."/>
            <person name="Kravitz S."/>
            <person name="Fraser C.M."/>
        </authorList>
    </citation>
    <scope>NUCLEOTIDE SEQUENCE</scope>
    <source>
        <strain evidence="14">Liverpool</strain>
    </source>
</reference>
<feature type="transmembrane region" description="Helical" evidence="13">
    <location>
        <begin position="607"/>
        <end position="630"/>
    </location>
</feature>
<dbReference type="CTD" id="31517"/>
<evidence type="ECO:0000256" key="4">
    <source>
        <dbReference type="ARBA" id="ARBA00022989"/>
    </source>
</evidence>
<dbReference type="KEGG" id="aag:5572091"/>
<dbReference type="GO" id="GO:0016255">
    <property type="term" value="P:attachment of GPI anchor to protein"/>
    <property type="evidence" value="ECO:0007669"/>
    <property type="project" value="TreeGrafter"/>
</dbReference>
<evidence type="ECO:0000256" key="8">
    <source>
        <dbReference type="ARBA" id="ARBA00083563"/>
    </source>
</evidence>
<dbReference type="OMA" id="RESEWNI"/>